<comment type="subcellular location">
    <subcellularLocation>
        <location evidence="1">Membrane</location>
        <topology evidence="1">Multi-pass membrane protein</topology>
    </subcellularLocation>
</comment>
<proteinExistence type="predicted"/>
<keyword evidence="2 6" id="KW-0812">Transmembrane</keyword>
<evidence type="ECO:0000256" key="1">
    <source>
        <dbReference type="ARBA" id="ARBA00004141"/>
    </source>
</evidence>
<evidence type="ECO:0000313" key="7">
    <source>
        <dbReference type="EMBL" id="JAV71928.1"/>
    </source>
</evidence>
<evidence type="ECO:0000256" key="6">
    <source>
        <dbReference type="SAM" id="Phobius"/>
    </source>
</evidence>
<protein>
    <submittedName>
        <fullName evidence="7">Uncharacterized protein</fullName>
    </submittedName>
</protein>
<feature type="transmembrane region" description="Helical" evidence="6">
    <location>
        <begin position="201"/>
        <end position="220"/>
    </location>
</feature>
<feature type="transmembrane region" description="Helical" evidence="6">
    <location>
        <begin position="55"/>
        <end position="75"/>
    </location>
</feature>
<keyword evidence="4 6" id="KW-0472">Membrane</keyword>
<dbReference type="EMBL" id="GEZM01058059">
    <property type="protein sequence ID" value="JAV71928.1"/>
    <property type="molecule type" value="Transcribed_RNA"/>
</dbReference>
<reference evidence="7" key="1">
    <citation type="journal article" date="2016" name="Sci. Rep.">
        <title>Molecular characterization of firefly nuptial gifts: a multi-omics approach sheds light on postcopulatory sexual selection.</title>
        <authorList>
            <person name="Al-Wathiqui N."/>
            <person name="Fallon T.R."/>
            <person name="South A."/>
            <person name="Weng J.K."/>
            <person name="Lewis S.M."/>
        </authorList>
    </citation>
    <scope>NUCLEOTIDE SEQUENCE</scope>
</reference>
<feature type="transmembrane region" description="Helical" evidence="6">
    <location>
        <begin position="26"/>
        <end position="49"/>
    </location>
</feature>
<feature type="transmembrane region" description="Helical" evidence="6">
    <location>
        <begin position="232"/>
        <end position="252"/>
    </location>
</feature>
<evidence type="ECO:0000256" key="4">
    <source>
        <dbReference type="ARBA" id="ARBA00023136"/>
    </source>
</evidence>
<feature type="transmembrane region" description="Helical" evidence="6">
    <location>
        <begin position="264"/>
        <end position="285"/>
    </location>
</feature>
<feature type="transmembrane region" description="Helical" evidence="6">
    <location>
        <begin position="169"/>
        <end position="189"/>
    </location>
</feature>
<accession>A0A1Y1LGE1</accession>
<dbReference type="PANTHER" id="PTHR11132">
    <property type="entry name" value="SOLUTE CARRIER FAMILY 35"/>
    <property type="match status" value="1"/>
</dbReference>
<name>A0A1Y1LGE1_PHOPY</name>
<dbReference type="InterPro" id="IPR050186">
    <property type="entry name" value="TPT_transporter"/>
</dbReference>
<feature type="transmembrane region" description="Helical" evidence="6">
    <location>
        <begin position="87"/>
        <end position="106"/>
    </location>
</feature>
<organism evidence="7">
    <name type="scientific">Photinus pyralis</name>
    <name type="common">Common eastern firefly</name>
    <name type="synonym">Lampyris pyralis</name>
    <dbReference type="NCBI Taxonomy" id="7054"/>
    <lineage>
        <taxon>Eukaryota</taxon>
        <taxon>Metazoa</taxon>
        <taxon>Ecdysozoa</taxon>
        <taxon>Arthropoda</taxon>
        <taxon>Hexapoda</taxon>
        <taxon>Insecta</taxon>
        <taxon>Pterygota</taxon>
        <taxon>Neoptera</taxon>
        <taxon>Endopterygota</taxon>
        <taxon>Coleoptera</taxon>
        <taxon>Polyphaga</taxon>
        <taxon>Elateriformia</taxon>
        <taxon>Elateroidea</taxon>
        <taxon>Lampyridae</taxon>
        <taxon>Lampyrinae</taxon>
        <taxon>Photinus</taxon>
    </lineage>
</organism>
<dbReference type="GO" id="GO:0016020">
    <property type="term" value="C:membrane"/>
    <property type="evidence" value="ECO:0007669"/>
    <property type="project" value="UniProtKB-SubCell"/>
</dbReference>
<feature type="transmembrane region" description="Helical" evidence="6">
    <location>
        <begin position="312"/>
        <end position="329"/>
    </location>
</feature>
<evidence type="ECO:0000256" key="2">
    <source>
        <dbReference type="ARBA" id="ARBA00022692"/>
    </source>
</evidence>
<evidence type="ECO:0000256" key="3">
    <source>
        <dbReference type="ARBA" id="ARBA00022989"/>
    </source>
</evidence>
<sequence>MYSREKHRQPNSTAHRKLRSRSKMSVVKTVLYLIANIASSITIILLNKWIYSQKIFPNISLTMVHFIATFCSLCVCEKLNFFNVKSVNVHQLVTLSLCFCGFVVFTNLSLEYNSVGAFQVAKVMTTPGVMIIQSFRGKQFSHSVKFATVPIVVGVILCFSYDIRFNTVGTVFATLGVIVTSFYQVLVNSKQAEMQLNSMQLLFYQAPLSAFLLCLCIPFLEPEIVTTFLHHWTLTEVCFITISCLAAVLVNLTTYWILGNTSPLTYFFYIPCFWYNFPIITLFRYNMVGHMKFVLIMLGGWYLYDREMSQNQWFGVCLTLFGLIVYTHIKIKENEARITSPTEIRTEKN</sequence>
<dbReference type="AlphaFoldDB" id="A0A1Y1LGE1"/>
<keyword evidence="3 6" id="KW-1133">Transmembrane helix</keyword>
<feature type="region of interest" description="Disordered" evidence="5">
    <location>
        <begin position="1"/>
        <end position="20"/>
    </location>
</feature>
<evidence type="ECO:0000256" key="5">
    <source>
        <dbReference type="SAM" id="MobiDB-lite"/>
    </source>
</evidence>